<feature type="region of interest" description="Disordered" evidence="1">
    <location>
        <begin position="1576"/>
        <end position="1612"/>
    </location>
</feature>
<feature type="region of interest" description="Disordered" evidence="1">
    <location>
        <begin position="1008"/>
        <end position="1032"/>
    </location>
</feature>
<feature type="compositionally biased region" description="Acidic residues" evidence="1">
    <location>
        <begin position="908"/>
        <end position="921"/>
    </location>
</feature>
<feature type="region of interest" description="Disordered" evidence="1">
    <location>
        <begin position="1442"/>
        <end position="1468"/>
    </location>
</feature>
<evidence type="ECO:0000313" key="2">
    <source>
        <dbReference type="EMBL" id="KAG8232367.1"/>
    </source>
</evidence>
<feature type="region of interest" description="Disordered" evidence="1">
    <location>
        <begin position="1233"/>
        <end position="1252"/>
    </location>
</feature>
<feature type="compositionally biased region" description="Basic and acidic residues" evidence="1">
    <location>
        <begin position="1021"/>
        <end position="1032"/>
    </location>
</feature>
<dbReference type="EMBL" id="KZ308613">
    <property type="protein sequence ID" value="KAG8232367.1"/>
    <property type="molecule type" value="Genomic_DNA"/>
</dbReference>
<feature type="region of interest" description="Disordered" evidence="1">
    <location>
        <begin position="1110"/>
        <end position="1135"/>
    </location>
</feature>
<dbReference type="Proteomes" id="UP000792457">
    <property type="component" value="Unassembled WGS sequence"/>
</dbReference>
<sequence>MPFPDLNDEEVIVKVLGERSCLPGRPTNSCLQANNLYHLMQLCWRPDDRWRPCASQVATILDYLYQHPTEEACDSLEDFERQWLSVGDDYKALMVESNVYSPPLQNDGGSSKSCCIEELPIKIKSPSLQNLHGSLEDICTSPFEKIHSFPLLESKEKCWLHNDKMHDERADDDDAQFVQKISEVIRDLDDVLALEKTSSSGSGTSPDECSPKKRFLQESHDKIDENGVLDFRLDEEKDFFVDGSQSITINSTKLCNINGKKNDSSSLREEQGMNNKELVSLRSEDVVWKKEWEAGRSDEEEEDDDDWLQQVERGELSAKVKEKCRSVQDLMVLTHIEESSEGSDSESSNNKSSVQPAPYYIHSFGSVGDLRSVVLGEELRHTLERLSANNKRRDSDIPSEDYLRNSLDKCDKNGKMFEFPKKLESFFSSSQLTENVSTAVTPSNIESIADDEQPTDRSVAMLHFSAKKNECIEDADIVERKKMTCTDSNECSNPFTNEGENFRVQSSTLPEEINERFDSPSEDSFNFIASDLNTSIILGKISSLSPSNCKFSHSGGTVLEVASSEINSCGRSSNKLVEYLSDSKGAKSLHVYDSCATAINPTDCYLEKKREVPVQNFHKDLDSFSCLSSGKVESLRNLAKHCLSVSHHFQLSSDKMNCLGDCISSDFLTGKSEDSCVVVLQEEESSELLNSECLCMQESPVSEFPGEERNVGLSCGISGSQSTVECTSPLALSPSTVDCCQIYKAPVISCLTITNPSSELEKLESDSITKEMDADFIFSVDAVVKKKNSITQPDFLSNMKLDRESDTSLKSVSDQKGIVGAGMKEVDTNCEKNYGKPVDNDFERSHLLLDLVPISSNGLQEYCSEVPSLVVAPFPIPNAERGDFHVLPSETPAEKCIEKELVQSDAPNSEECDSADTEDSVFDFSPGERKSEGRVKKEEVTRGEGEEDVEGLLNLKQWTPDDERSSDSGFREKGSLSESIDDERCELEIGTEDEKEVTLDSCNYSGEKANIDENEQSHILTSDKHSLSSEISPEKGKCEEFWKWQLSSLRQAVGETASLVREASSDESGWVKGEVWDEHSNRRDSTESRGLDEASLAALRSELEEKLGASNGHFALDQEIERTNSEEQLSDEEYEERTDITIHYDAYLAQLSPILEERESVGSSELCSPAAKEVVCNSISEDSATTASVNHVTDEQAFSSCSNAKDPDAVVEEILILDTETNQSSLRAISPIDFHENDASSPEFTDSLEEDDTDKMGKEVGNLDVNSLQKHCEKDDYQPQPSNSLINNTIPFWSLQPKPLKGLPLLVPPPVSSAPMPSPEEEKASCVDRVTANPMFRDFEDIVALCQKQEEERGDVQPFWESESSDGNDSSSSGEFVWKEGERNAAIGSDSLPSGPLVYESEFAMAVIEEEDEDTDNDSLLEFVPSAWNCTAEPNWELMEGDIPAESAGEADLDSSEEANNLPTQPPFDFYKLSSEDFDFGCEGDFMVSSSSRPFELSDVGFPSLPMPGWVNEQDAPIGESVPDLLMDTMSKTKCYKEKKEESNWSSPSVSPPSSSGLGELRHTRDRLKLDLSHKLVVNEDKGEGKEEVRRREEDRGEASVLDVDKETKTAL</sequence>
<accession>A0A8K0KCD5</accession>
<dbReference type="OrthoDB" id="5973359at2759"/>
<reference evidence="2" key="1">
    <citation type="submission" date="2013-04" db="EMBL/GenBank/DDBJ databases">
        <authorList>
            <person name="Qu J."/>
            <person name="Murali S.C."/>
            <person name="Bandaranaike D."/>
            <person name="Bellair M."/>
            <person name="Blankenburg K."/>
            <person name="Chao H."/>
            <person name="Dinh H."/>
            <person name="Doddapaneni H."/>
            <person name="Downs B."/>
            <person name="Dugan-Rocha S."/>
            <person name="Elkadiri S."/>
            <person name="Gnanaolivu R.D."/>
            <person name="Hernandez B."/>
            <person name="Javaid M."/>
            <person name="Jayaseelan J.C."/>
            <person name="Lee S."/>
            <person name="Li M."/>
            <person name="Ming W."/>
            <person name="Munidasa M."/>
            <person name="Muniz J."/>
            <person name="Nguyen L."/>
            <person name="Ongeri F."/>
            <person name="Osuji N."/>
            <person name="Pu L.-L."/>
            <person name="Puazo M."/>
            <person name="Qu C."/>
            <person name="Quiroz J."/>
            <person name="Raj R."/>
            <person name="Weissenberger G."/>
            <person name="Xin Y."/>
            <person name="Zou X."/>
            <person name="Han Y."/>
            <person name="Richards S."/>
            <person name="Worley K."/>
            <person name="Muzny D."/>
            <person name="Gibbs R."/>
        </authorList>
    </citation>
    <scope>NUCLEOTIDE SEQUENCE</scope>
    <source>
        <strain evidence="2">Sampled in the wild</strain>
    </source>
</reference>
<proteinExistence type="predicted"/>
<name>A0A8K0KCD5_LADFU</name>
<feature type="compositionally biased region" description="Low complexity" evidence="1">
    <location>
        <begin position="1546"/>
        <end position="1556"/>
    </location>
</feature>
<protein>
    <submittedName>
        <fullName evidence="2">Uncharacterized protein</fullName>
    </submittedName>
</protein>
<organism evidence="2 3">
    <name type="scientific">Ladona fulva</name>
    <name type="common">Scarce chaser dragonfly</name>
    <name type="synonym">Libellula fulva</name>
    <dbReference type="NCBI Taxonomy" id="123851"/>
    <lineage>
        <taxon>Eukaryota</taxon>
        <taxon>Metazoa</taxon>
        <taxon>Ecdysozoa</taxon>
        <taxon>Arthropoda</taxon>
        <taxon>Hexapoda</taxon>
        <taxon>Insecta</taxon>
        <taxon>Pterygota</taxon>
        <taxon>Palaeoptera</taxon>
        <taxon>Odonata</taxon>
        <taxon>Epiprocta</taxon>
        <taxon>Anisoptera</taxon>
        <taxon>Libelluloidea</taxon>
        <taxon>Libellulidae</taxon>
        <taxon>Ladona</taxon>
    </lineage>
</organism>
<evidence type="ECO:0000313" key="3">
    <source>
        <dbReference type="Proteomes" id="UP000792457"/>
    </source>
</evidence>
<keyword evidence="3" id="KW-1185">Reference proteome</keyword>
<gene>
    <name evidence="2" type="ORF">J437_LFUL008835</name>
</gene>
<feature type="region of interest" description="Disordered" evidence="1">
    <location>
        <begin position="1536"/>
        <end position="1564"/>
    </location>
</feature>
<feature type="region of interest" description="Disordered" evidence="1">
    <location>
        <begin position="1353"/>
        <end position="1375"/>
    </location>
</feature>
<feature type="compositionally biased region" description="Basic and acidic residues" evidence="1">
    <location>
        <begin position="926"/>
        <end position="944"/>
    </location>
</feature>
<feature type="compositionally biased region" description="Basic and acidic residues" evidence="1">
    <location>
        <begin position="959"/>
        <end position="975"/>
    </location>
</feature>
<feature type="region of interest" description="Disordered" evidence="1">
    <location>
        <begin position="904"/>
        <end position="983"/>
    </location>
</feature>
<evidence type="ECO:0000256" key="1">
    <source>
        <dbReference type="SAM" id="MobiDB-lite"/>
    </source>
</evidence>
<feature type="compositionally biased region" description="Low complexity" evidence="1">
    <location>
        <begin position="1361"/>
        <end position="1375"/>
    </location>
</feature>
<reference evidence="2" key="2">
    <citation type="submission" date="2017-10" db="EMBL/GenBank/DDBJ databases">
        <title>Ladona fulva Genome sequencing and assembly.</title>
        <authorList>
            <person name="Murali S."/>
            <person name="Richards S."/>
            <person name="Bandaranaike D."/>
            <person name="Bellair M."/>
            <person name="Blankenburg K."/>
            <person name="Chao H."/>
            <person name="Dinh H."/>
            <person name="Doddapaneni H."/>
            <person name="Dugan-Rocha S."/>
            <person name="Elkadiri S."/>
            <person name="Gnanaolivu R."/>
            <person name="Hernandez B."/>
            <person name="Skinner E."/>
            <person name="Javaid M."/>
            <person name="Lee S."/>
            <person name="Li M."/>
            <person name="Ming W."/>
            <person name="Munidasa M."/>
            <person name="Muniz J."/>
            <person name="Nguyen L."/>
            <person name="Hughes D."/>
            <person name="Osuji N."/>
            <person name="Pu L.-L."/>
            <person name="Puazo M."/>
            <person name="Qu C."/>
            <person name="Quiroz J."/>
            <person name="Raj R."/>
            <person name="Weissenberger G."/>
            <person name="Xin Y."/>
            <person name="Zou X."/>
            <person name="Han Y."/>
            <person name="Worley K."/>
            <person name="Muzny D."/>
            <person name="Gibbs R."/>
        </authorList>
    </citation>
    <scope>NUCLEOTIDE SEQUENCE</scope>
    <source>
        <strain evidence="2">Sampled in the wild</strain>
    </source>
</reference>
<comment type="caution">
    <text evidence="2">The sequence shown here is derived from an EMBL/GenBank/DDBJ whole genome shotgun (WGS) entry which is preliminary data.</text>
</comment>